<dbReference type="Gene3D" id="3.40.50.800">
    <property type="entry name" value="Anticodon-binding domain"/>
    <property type="match status" value="1"/>
</dbReference>
<evidence type="ECO:0000313" key="1">
    <source>
        <dbReference type="EMBL" id="JAG79327.1"/>
    </source>
</evidence>
<dbReference type="AlphaFoldDB" id="A0A0C9RMJ2"/>
<dbReference type="EMBL" id="GBYB01009560">
    <property type="protein sequence ID" value="JAG79327.1"/>
    <property type="molecule type" value="Transcribed_RNA"/>
</dbReference>
<dbReference type="SUPFAM" id="SSF55681">
    <property type="entry name" value="Class II aaRS and biotin synthetases"/>
    <property type="match status" value="1"/>
</dbReference>
<reference evidence="1" key="1">
    <citation type="submission" date="2015-01" db="EMBL/GenBank/DDBJ databases">
        <title>Transcriptome Assembly of Fopius arisanus.</title>
        <authorList>
            <person name="Geib S."/>
        </authorList>
    </citation>
    <scope>NUCLEOTIDE SEQUENCE</scope>
</reference>
<protein>
    <submittedName>
        <fullName evidence="1">Polg2 protein</fullName>
    </submittedName>
</protein>
<name>A0A0C9RMJ2_9HYME</name>
<dbReference type="SUPFAM" id="SSF52954">
    <property type="entry name" value="Class II aaRS ABD-related"/>
    <property type="match status" value="1"/>
</dbReference>
<dbReference type="InterPro" id="IPR045864">
    <property type="entry name" value="aa-tRNA-synth_II/BPL/LPL"/>
</dbReference>
<proteinExistence type="predicted"/>
<gene>
    <name evidence="1" type="primary">polg2</name>
    <name evidence="1" type="ORF">g.34414</name>
</gene>
<dbReference type="Gene3D" id="3.30.930.10">
    <property type="entry name" value="Bira Bifunctional Protein, Domain 2"/>
    <property type="match status" value="1"/>
</dbReference>
<organism evidence="1">
    <name type="scientific">Fopius arisanus</name>
    <dbReference type="NCBI Taxonomy" id="64838"/>
    <lineage>
        <taxon>Eukaryota</taxon>
        <taxon>Metazoa</taxon>
        <taxon>Ecdysozoa</taxon>
        <taxon>Arthropoda</taxon>
        <taxon>Hexapoda</taxon>
        <taxon>Insecta</taxon>
        <taxon>Pterygota</taxon>
        <taxon>Neoptera</taxon>
        <taxon>Endopterygota</taxon>
        <taxon>Hymenoptera</taxon>
        <taxon>Apocrita</taxon>
        <taxon>Ichneumonoidea</taxon>
        <taxon>Braconidae</taxon>
        <taxon>Opiinae</taxon>
        <taxon>Fopius</taxon>
    </lineage>
</organism>
<accession>A0A0C9RMJ2</accession>
<sequence length="326" mass="37088">MTLEKILEDVGSAFLKLERGFLFGPQGRLLRRNVEELWYRYCVVMPPYNVFLSAIDGMSETLGTLQRVGAGEKPFGIAALEESKSCWNGETLSEAYKLPHRVGRVTVVASATEGKDLFHRKQRERKVWWRKFSREPKRFQFAEAKRSTKNKEIIDIEAHFSFGKLLVESISHQQDVKRIFKDQNVSDKSLENVHIVEHTASLDWGSLAFLCDAYTPRGISGTCQVKLHPKFSPYKVGFHVCENVDSKSLEKSRLLLYLNNLVKAEGIETVVTTSKIGMESLQVPLVVHVDETTLQNGIVKVWSQLTTLHESVHITDLTKYVSSRCN</sequence>
<dbReference type="InterPro" id="IPR036621">
    <property type="entry name" value="Anticodon-bd_dom_sf"/>
</dbReference>